<dbReference type="GO" id="GO:0048513">
    <property type="term" value="P:animal organ development"/>
    <property type="evidence" value="ECO:0007669"/>
    <property type="project" value="TreeGrafter"/>
</dbReference>
<keyword evidence="3" id="KW-0862">Zinc</keyword>
<keyword evidence="2" id="KW-0539">Nucleus</keyword>
<dbReference type="InterPro" id="IPR017884">
    <property type="entry name" value="SANT_dom"/>
</dbReference>
<dbReference type="Pfam" id="PF15279">
    <property type="entry name" value="SOBP"/>
    <property type="match status" value="1"/>
</dbReference>
<dbReference type="PROSITE" id="PS50157">
    <property type="entry name" value="ZINC_FINGER_C2H2_2"/>
    <property type="match status" value="1"/>
</dbReference>
<feature type="compositionally biased region" description="Low complexity" evidence="4">
    <location>
        <begin position="1183"/>
        <end position="1196"/>
    </location>
</feature>
<dbReference type="Gene3D" id="1.10.10.60">
    <property type="entry name" value="Homeodomain-like"/>
    <property type="match status" value="1"/>
</dbReference>
<dbReference type="SMART" id="SM00717">
    <property type="entry name" value="SANT"/>
    <property type="match status" value="1"/>
</dbReference>
<dbReference type="InterPro" id="IPR009057">
    <property type="entry name" value="Homeodomain-like_sf"/>
</dbReference>
<evidence type="ECO:0000256" key="1">
    <source>
        <dbReference type="ARBA" id="ARBA00004123"/>
    </source>
</evidence>
<feature type="compositionally biased region" description="Basic and acidic residues" evidence="4">
    <location>
        <begin position="1135"/>
        <end position="1149"/>
    </location>
</feature>
<evidence type="ECO:0000259" key="5">
    <source>
        <dbReference type="PROSITE" id="PS50157"/>
    </source>
</evidence>
<accession>W8BXM6</accession>
<feature type="region of interest" description="Disordered" evidence="4">
    <location>
        <begin position="1118"/>
        <end position="1253"/>
    </location>
</feature>
<dbReference type="PANTHER" id="PTHR23186:SF4">
    <property type="entry name" value="GH22790P"/>
    <property type="match status" value="1"/>
</dbReference>
<feature type="compositionally biased region" description="Gly residues" evidence="4">
    <location>
        <begin position="559"/>
        <end position="574"/>
    </location>
</feature>
<feature type="region of interest" description="Disordered" evidence="4">
    <location>
        <begin position="497"/>
        <end position="599"/>
    </location>
</feature>
<dbReference type="GO" id="GO:0005634">
    <property type="term" value="C:nucleus"/>
    <property type="evidence" value="ECO:0007669"/>
    <property type="project" value="UniProtKB-SubCell"/>
</dbReference>
<feature type="compositionally biased region" description="Polar residues" evidence="4">
    <location>
        <begin position="806"/>
        <end position="819"/>
    </location>
</feature>
<feature type="domain" description="ELM2" evidence="6">
    <location>
        <begin position="284"/>
        <end position="390"/>
    </location>
</feature>
<evidence type="ECO:0000259" key="6">
    <source>
        <dbReference type="PROSITE" id="PS51156"/>
    </source>
</evidence>
<dbReference type="PANTHER" id="PTHR23186">
    <property type="entry name" value="RETINOIC ACID-INDUCED PROTEIN 2"/>
    <property type="match status" value="1"/>
</dbReference>
<evidence type="ECO:0000256" key="4">
    <source>
        <dbReference type="SAM" id="MobiDB-lite"/>
    </source>
</evidence>
<reference evidence="8" key="1">
    <citation type="submission" date="2013-07" db="EMBL/GenBank/DDBJ databases">
        <authorList>
            <person name="Geib S."/>
        </authorList>
    </citation>
    <scope>NUCLEOTIDE SEQUENCE</scope>
</reference>
<dbReference type="InterPro" id="IPR001005">
    <property type="entry name" value="SANT/Myb"/>
</dbReference>
<dbReference type="InterPro" id="IPR000949">
    <property type="entry name" value="ELM2_dom"/>
</dbReference>
<gene>
    <name evidence="8" type="primary">SOBP</name>
</gene>
<feature type="non-terminal residue" evidence="8">
    <location>
        <position position="1"/>
    </location>
</feature>
<feature type="compositionally biased region" description="Acidic residues" evidence="4">
    <location>
        <begin position="1125"/>
        <end position="1134"/>
    </location>
</feature>
<keyword evidence="3" id="KW-0863">Zinc-finger</keyword>
<feature type="compositionally biased region" description="Basic and acidic residues" evidence="4">
    <location>
        <begin position="1223"/>
        <end position="1236"/>
    </location>
</feature>
<feature type="compositionally biased region" description="Basic residues" evidence="4">
    <location>
        <begin position="820"/>
        <end position="830"/>
    </location>
</feature>
<keyword evidence="3" id="KW-0479">Metal-binding</keyword>
<comment type="subcellular location">
    <subcellularLocation>
        <location evidence="1">Nucleus</location>
    </subcellularLocation>
</comment>
<feature type="region of interest" description="Disordered" evidence="4">
    <location>
        <begin position="806"/>
        <end position="842"/>
    </location>
</feature>
<evidence type="ECO:0000256" key="2">
    <source>
        <dbReference type="ARBA" id="ARBA00023242"/>
    </source>
</evidence>
<name>W8BXM6_CERCA</name>
<dbReference type="SMART" id="SM00355">
    <property type="entry name" value="ZnF_C2H2"/>
    <property type="match status" value="1"/>
</dbReference>
<dbReference type="SUPFAM" id="SSF46689">
    <property type="entry name" value="Homeodomain-like"/>
    <property type="match status" value="1"/>
</dbReference>
<dbReference type="PROSITE" id="PS00028">
    <property type="entry name" value="ZINC_FINGER_C2H2_1"/>
    <property type="match status" value="1"/>
</dbReference>
<feature type="domain" description="SANT" evidence="7">
    <location>
        <begin position="393"/>
        <end position="444"/>
    </location>
</feature>
<feature type="region of interest" description="Disordered" evidence="4">
    <location>
        <begin position="759"/>
        <end position="786"/>
    </location>
</feature>
<feature type="compositionally biased region" description="Basic and acidic residues" evidence="4">
    <location>
        <begin position="577"/>
        <end position="591"/>
    </location>
</feature>
<feature type="compositionally biased region" description="Polar residues" evidence="4">
    <location>
        <begin position="1197"/>
        <end position="1217"/>
    </location>
</feature>
<dbReference type="PROSITE" id="PS51156">
    <property type="entry name" value="ELM2"/>
    <property type="match status" value="1"/>
</dbReference>
<organism evidence="8">
    <name type="scientific">Ceratitis capitata</name>
    <name type="common">Mediterranean fruit fly</name>
    <name type="synonym">Tephritis capitata</name>
    <dbReference type="NCBI Taxonomy" id="7213"/>
    <lineage>
        <taxon>Eukaryota</taxon>
        <taxon>Metazoa</taxon>
        <taxon>Ecdysozoa</taxon>
        <taxon>Arthropoda</taxon>
        <taxon>Hexapoda</taxon>
        <taxon>Insecta</taxon>
        <taxon>Pterygota</taxon>
        <taxon>Neoptera</taxon>
        <taxon>Endopterygota</taxon>
        <taxon>Diptera</taxon>
        <taxon>Brachycera</taxon>
        <taxon>Muscomorpha</taxon>
        <taxon>Tephritoidea</taxon>
        <taxon>Tephritidae</taxon>
        <taxon>Ceratitis</taxon>
        <taxon>Ceratitis</taxon>
    </lineage>
</organism>
<evidence type="ECO:0000259" key="7">
    <source>
        <dbReference type="PROSITE" id="PS51293"/>
    </source>
</evidence>
<feature type="region of interest" description="Disordered" evidence="4">
    <location>
        <begin position="856"/>
        <end position="887"/>
    </location>
</feature>
<dbReference type="PROSITE" id="PS51293">
    <property type="entry name" value="SANT"/>
    <property type="match status" value="1"/>
</dbReference>
<evidence type="ECO:0000256" key="3">
    <source>
        <dbReference type="PROSITE-ProRule" id="PRU00042"/>
    </source>
</evidence>
<dbReference type="Pfam" id="PF00249">
    <property type="entry name" value="Myb_DNA-binding"/>
    <property type="match status" value="1"/>
</dbReference>
<feature type="domain" description="C2H2-type" evidence="5">
    <location>
        <begin position="467"/>
        <end position="496"/>
    </location>
</feature>
<sequence>QQQQQTGTHTQQHIQETAQQLLFAQQIEQQMQQHQQQMPTGGNCVNSNQLAIAIQQAAETNATLQYNLQNLAQVQNQQQYIDINTPIQHIATMDSGMLQQQLVFTGSTDKQEIHINGQQVDVGLLSSGGSIQTDTNIYFASNSSNSTSSLTTLQQNGHQISACNITNASSRCLPPVASTVISTLQPLSNQTNSILKRRLRPQNPNDCSNSHSYAKYHPLSPYRSKLRKPSRTHYTPAPILNPERKGVGLYCTVRKQLNTGLLGFDSFNDDYDDAVGLVDFSDESKVNLGSAYQAQLPPCRERIHSAGSDAATDGELYKMKSCFDVEEPVGAEQMWDPTVQTDERILMRYIDLSKSSAVPLGSHSEEVALQTLLKARGNMAAAVLTLLQTQSNAFQMKWSAAELEVFLKGLERHGKDFGRISLELGTKTTGDCVQMYYFWKKLCVDYKVSHLKTETPQPPPANDPKPYVCEVPDCSASFTSKAALHGHTRIHTYGRNASSHQNSINNNSNNNNSNGSSTNNTSNKNNNSKKNSFNCGGGGGSTSGVNHRTGNRGNASIGAGLGSGAGCGGVGGGESTTSDHDTRSSREEDSKSPISAGKSTILEEKIDLQNCCWCRRPVPENAPEFLTTSDGPRYCSESCFTQSRRASFKKAKTCDWCKHVRHAISYVDFQDGASQLQFCSDKCLNQYKMQIFCKETQAHLDMNPHLREQGLEAVASGNGAGLITPDLWLRNCRSRSASPASTISVSPGPQTGAVVTHNSTAGIGTGSSSSPASSAASNLGTSTMPPHKPMISVAPASKLMSKNVGMLSSSPMSTTTNRVSPKHNRKKRPLRSSLSSNTSAQVDMSAPCLKGVLTRESSGLTGSTSSNASTLIGKGKSLLGSNPSNSMRTSPGVHLVGAGASCSSAKVGASALSQFAGSSVQDLHMSVPPLSPMLEQQTAPHVMPPHALNAGGLGATSIPPAFFATPTGVQPPNGAVPRQQMPHGAFPPHPASFLQNAGAPNAAGMLPRFFGTGGFPTFPLPPHVVQTPPDLMGGLGLGAILGAPPPVTVMVPYPIVIPLPIPIPVPLPVMDFYKAYLPPDERNKLNEKEAIDAKEAGLGTSTICEVTTDKLVMENAEREQKLEVGEETVSEEPLDFTKTKDLTQPKSIEDQQEDVASSSVHPLEVTQTQSKLKRALSNEHLTTRTTLSPTTSVTPTKATAVTPSTDRSSCSPATPSKATHCIVRSDETETRRRDINAEAEDAASSGGDYDGQKLPKFKITRLQTKRTLIQTKESPTTPTTASAECSRPLRKRKRIIDCDFQKLALREAAALEVVGDGEESADMHNVDADAKATTISVVTLACNSNTKAQGKK</sequence>
<proteinExistence type="evidence at transcript level"/>
<dbReference type="InterPro" id="IPR026092">
    <property type="entry name" value="RAI2/SOBP"/>
</dbReference>
<dbReference type="GO" id="GO:0008270">
    <property type="term" value="F:zinc ion binding"/>
    <property type="evidence" value="ECO:0007669"/>
    <property type="project" value="UniProtKB-KW"/>
</dbReference>
<dbReference type="EMBL" id="GAMC01008494">
    <property type="protein sequence ID" value="JAB98061.1"/>
    <property type="molecule type" value="mRNA"/>
</dbReference>
<dbReference type="SUPFAM" id="SSF57667">
    <property type="entry name" value="beta-beta-alpha zinc fingers"/>
    <property type="match status" value="1"/>
</dbReference>
<feature type="compositionally biased region" description="Low complexity" evidence="4">
    <location>
        <begin position="759"/>
        <end position="777"/>
    </location>
</feature>
<feature type="compositionally biased region" description="Low complexity" evidence="4">
    <location>
        <begin position="497"/>
        <end position="534"/>
    </location>
</feature>
<dbReference type="Pfam" id="PF01448">
    <property type="entry name" value="ELM2"/>
    <property type="match status" value="1"/>
</dbReference>
<dbReference type="Gene3D" id="3.30.160.60">
    <property type="entry name" value="Classic Zinc Finger"/>
    <property type="match status" value="1"/>
</dbReference>
<dbReference type="SMART" id="SM01189">
    <property type="entry name" value="ELM2"/>
    <property type="match status" value="1"/>
</dbReference>
<evidence type="ECO:0000313" key="8">
    <source>
        <dbReference type="EMBL" id="JAB98061.1"/>
    </source>
</evidence>
<feature type="compositionally biased region" description="Polar residues" evidence="4">
    <location>
        <begin position="856"/>
        <end position="870"/>
    </location>
</feature>
<dbReference type="OrthoDB" id="5977959at2759"/>
<feature type="compositionally biased region" description="Polar residues" evidence="4">
    <location>
        <begin position="1154"/>
        <end position="1170"/>
    </location>
</feature>
<protein>
    <submittedName>
        <fullName evidence="8">Sine oculis-binding protein</fullName>
    </submittedName>
</protein>
<reference evidence="8" key="2">
    <citation type="journal article" date="2014" name="BMC Genomics">
        <title>A genomic perspective to assessing quality of mass-reared SIT flies used in Mediterranean fruit fly (Ceratitis capitata) eradication in California.</title>
        <authorList>
            <person name="Calla B."/>
            <person name="Hall B."/>
            <person name="Hou S."/>
            <person name="Geib S.M."/>
        </authorList>
    </citation>
    <scope>NUCLEOTIDE SEQUENCE</scope>
</reference>
<dbReference type="InterPro" id="IPR013087">
    <property type="entry name" value="Znf_C2H2_type"/>
</dbReference>
<dbReference type="InterPro" id="IPR036236">
    <property type="entry name" value="Znf_C2H2_sf"/>
</dbReference>